<dbReference type="Proteomes" id="UP000664521">
    <property type="component" value="Unassembled WGS sequence"/>
</dbReference>
<dbReference type="AlphaFoldDB" id="A0A8H3I9N3"/>
<protein>
    <submittedName>
        <fullName evidence="2">Uncharacterized protein</fullName>
    </submittedName>
</protein>
<evidence type="ECO:0000256" key="1">
    <source>
        <dbReference type="SAM" id="SignalP"/>
    </source>
</evidence>
<keyword evidence="3" id="KW-1185">Reference proteome</keyword>
<accession>A0A8H3I9N3</accession>
<gene>
    <name evidence="2" type="ORF">HETSPECPRED_000986</name>
</gene>
<dbReference type="EMBL" id="CAJPDS010000011">
    <property type="protein sequence ID" value="CAF9912610.1"/>
    <property type="molecule type" value="Genomic_DNA"/>
</dbReference>
<name>A0A8H3I9N3_9LECA</name>
<dbReference type="OrthoDB" id="5296331at2759"/>
<comment type="caution">
    <text evidence="2">The sequence shown here is derived from an EMBL/GenBank/DDBJ whole genome shotgun (WGS) entry which is preliminary data.</text>
</comment>
<evidence type="ECO:0000313" key="2">
    <source>
        <dbReference type="EMBL" id="CAF9912610.1"/>
    </source>
</evidence>
<sequence>MRISSSYMPIICWLSLAQTNICLSVPLYSDATNAAPNGLWSVLEGLDRNATAVGGTLPSLYLQNDDIRRLSYHVPDTNVYLELLINYDMPIERAALGRTILNGQQRLRAHIFSKGDSYLDPEDDPWDIDDKRTGKCVIGVASYEQQTSPEQRMKYSTAVAALSGCWDVLYLGRREFSARFMITEGSLSVGHGRVVVGMI</sequence>
<organism evidence="2 3">
    <name type="scientific">Heterodermia speciosa</name>
    <dbReference type="NCBI Taxonomy" id="116794"/>
    <lineage>
        <taxon>Eukaryota</taxon>
        <taxon>Fungi</taxon>
        <taxon>Dikarya</taxon>
        <taxon>Ascomycota</taxon>
        <taxon>Pezizomycotina</taxon>
        <taxon>Lecanoromycetes</taxon>
        <taxon>OSLEUM clade</taxon>
        <taxon>Lecanoromycetidae</taxon>
        <taxon>Caliciales</taxon>
        <taxon>Physciaceae</taxon>
        <taxon>Heterodermia</taxon>
    </lineage>
</organism>
<reference evidence="2" key="1">
    <citation type="submission" date="2021-03" db="EMBL/GenBank/DDBJ databases">
        <authorList>
            <person name="Tagirdzhanova G."/>
        </authorList>
    </citation>
    <scope>NUCLEOTIDE SEQUENCE</scope>
</reference>
<keyword evidence="1" id="KW-0732">Signal</keyword>
<proteinExistence type="predicted"/>
<evidence type="ECO:0000313" key="3">
    <source>
        <dbReference type="Proteomes" id="UP000664521"/>
    </source>
</evidence>
<feature type="signal peptide" evidence="1">
    <location>
        <begin position="1"/>
        <end position="24"/>
    </location>
</feature>
<feature type="chain" id="PRO_5034090996" evidence="1">
    <location>
        <begin position="25"/>
        <end position="199"/>
    </location>
</feature>